<dbReference type="RefSeq" id="WP_376831358.1">
    <property type="nucleotide sequence ID" value="NZ_JBHLWR010000006.1"/>
</dbReference>
<keyword evidence="2" id="KW-0001">2Fe-2S</keyword>
<organism evidence="9 10">
    <name type="scientific">Camelimonas abortus</name>
    <dbReference type="NCBI Taxonomy" id="1017184"/>
    <lineage>
        <taxon>Bacteria</taxon>
        <taxon>Pseudomonadati</taxon>
        <taxon>Pseudomonadota</taxon>
        <taxon>Alphaproteobacteria</taxon>
        <taxon>Hyphomicrobiales</taxon>
        <taxon>Chelatococcaceae</taxon>
        <taxon>Camelimonas</taxon>
    </lineage>
</organism>
<keyword evidence="5" id="KW-0411">Iron-sulfur</keyword>
<dbReference type="CDD" id="cd03028">
    <property type="entry name" value="GRX_PICOT_like"/>
    <property type="match status" value="1"/>
</dbReference>
<dbReference type="InterPro" id="IPR014434">
    <property type="entry name" value="Monothiol_GRX"/>
</dbReference>
<accession>A0ABV7LI12</accession>
<keyword evidence="6" id="KW-0676">Redox-active center</keyword>
<dbReference type="EMBL" id="JBHRUV010000099">
    <property type="protein sequence ID" value="MFC3267298.1"/>
    <property type="molecule type" value="Genomic_DNA"/>
</dbReference>
<reference evidence="10" key="1">
    <citation type="journal article" date="2019" name="Int. J. Syst. Evol. Microbiol.">
        <title>The Global Catalogue of Microorganisms (GCM) 10K type strain sequencing project: providing services to taxonomists for standard genome sequencing and annotation.</title>
        <authorList>
            <consortium name="The Broad Institute Genomics Platform"/>
            <consortium name="The Broad Institute Genome Sequencing Center for Infectious Disease"/>
            <person name="Wu L."/>
            <person name="Ma J."/>
        </authorList>
    </citation>
    <scope>NUCLEOTIDE SEQUENCE [LARGE SCALE GENOMIC DNA]</scope>
    <source>
        <strain evidence="10">CCM 7941</strain>
    </source>
</reference>
<dbReference type="Pfam" id="PF00462">
    <property type="entry name" value="Glutaredoxin"/>
    <property type="match status" value="1"/>
</dbReference>
<evidence type="ECO:0000256" key="1">
    <source>
        <dbReference type="ARBA" id="ARBA00009630"/>
    </source>
</evidence>
<dbReference type="InterPro" id="IPR004480">
    <property type="entry name" value="Monothiol_GRX-rel"/>
</dbReference>
<dbReference type="PIRSF" id="PIRSF005894">
    <property type="entry name" value="Monothiol_GRX"/>
    <property type="match status" value="1"/>
</dbReference>
<dbReference type="Gene3D" id="3.40.30.10">
    <property type="entry name" value="Glutaredoxin"/>
    <property type="match status" value="1"/>
</dbReference>
<evidence type="ECO:0000256" key="7">
    <source>
        <dbReference type="PIRNR" id="PIRNR005894"/>
    </source>
</evidence>
<keyword evidence="10" id="KW-1185">Reference proteome</keyword>
<dbReference type="InterPro" id="IPR002109">
    <property type="entry name" value="Glutaredoxin"/>
</dbReference>
<evidence type="ECO:0000256" key="2">
    <source>
        <dbReference type="ARBA" id="ARBA00022714"/>
    </source>
</evidence>
<comment type="caution">
    <text evidence="9">The sequence shown here is derived from an EMBL/GenBank/DDBJ whole genome shotgun (WGS) entry which is preliminary data.</text>
</comment>
<evidence type="ECO:0000256" key="5">
    <source>
        <dbReference type="ARBA" id="ARBA00023014"/>
    </source>
</evidence>
<dbReference type="SUPFAM" id="SSF52833">
    <property type="entry name" value="Thioredoxin-like"/>
    <property type="match status" value="1"/>
</dbReference>
<evidence type="ECO:0000256" key="3">
    <source>
        <dbReference type="ARBA" id="ARBA00022723"/>
    </source>
</evidence>
<dbReference type="InterPro" id="IPR033658">
    <property type="entry name" value="GRX_PICOT-like"/>
</dbReference>
<gene>
    <name evidence="9" type="primary">grxD</name>
    <name evidence="9" type="ORF">ACFOEX_13195</name>
</gene>
<keyword evidence="4" id="KW-0408">Iron</keyword>
<evidence type="ECO:0000256" key="6">
    <source>
        <dbReference type="ARBA" id="ARBA00023284"/>
    </source>
</evidence>
<dbReference type="InterPro" id="IPR036249">
    <property type="entry name" value="Thioredoxin-like_sf"/>
</dbReference>
<sequence length="111" mass="12300">MTDIQAQIDNEVKSNDVVLYMKGTPDFPQCGFSGQVAQILNYLGVNYKGVNVLADERVREGIKIYSNWPTIPQLYVKGEFIGGCDIVREMFQAGELQQLLAEKGVATRQAG</sequence>
<protein>
    <recommendedName>
        <fullName evidence="7">Glutaredoxin</fullName>
    </recommendedName>
</protein>
<dbReference type="PROSITE" id="PS51354">
    <property type="entry name" value="GLUTAREDOXIN_2"/>
    <property type="match status" value="1"/>
</dbReference>
<dbReference type="PANTHER" id="PTHR10293:SF72">
    <property type="entry name" value="MONOTHIOL GLUTAREDOXIN-S14, CHLOROPLASTIC"/>
    <property type="match status" value="1"/>
</dbReference>
<dbReference type="NCBIfam" id="TIGR00365">
    <property type="entry name" value="Grx4 family monothiol glutaredoxin"/>
    <property type="match status" value="1"/>
</dbReference>
<name>A0ABV7LI12_9HYPH</name>
<evidence type="ECO:0000313" key="9">
    <source>
        <dbReference type="EMBL" id="MFC3267298.1"/>
    </source>
</evidence>
<dbReference type="PANTHER" id="PTHR10293">
    <property type="entry name" value="GLUTAREDOXIN FAMILY MEMBER"/>
    <property type="match status" value="1"/>
</dbReference>
<evidence type="ECO:0000313" key="10">
    <source>
        <dbReference type="Proteomes" id="UP001595536"/>
    </source>
</evidence>
<proteinExistence type="inferred from homology"/>
<evidence type="ECO:0000256" key="4">
    <source>
        <dbReference type="ARBA" id="ARBA00023004"/>
    </source>
</evidence>
<comment type="similarity">
    <text evidence="1 7">Belongs to the glutaredoxin family. Monothiol subfamily.</text>
</comment>
<evidence type="ECO:0000259" key="8">
    <source>
        <dbReference type="Pfam" id="PF00462"/>
    </source>
</evidence>
<keyword evidence="3" id="KW-0479">Metal-binding</keyword>
<feature type="domain" description="Glutaredoxin" evidence="8">
    <location>
        <begin position="17"/>
        <end position="81"/>
    </location>
</feature>
<dbReference type="Proteomes" id="UP001595536">
    <property type="component" value="Unassembled WGS sequence"/>
</dbReference>